<dbReference type="Proteomes" id="UP000030889">
    <property type="component" value="Unassembled WGS sequence"/>
</dbReference>
<evidence type="ECO:0000313" key="1">
    <source>
        <dbReference type="EMBL" id="KHE42339.1"/>
    </source>
</evidence>
<comment type="caution">
    <text evidence="1">The sequence shown here is derived from an EMBL/GenBank/DDBJ whole genome shotgun (WGS) entry which is preliminary data.</text>
</comment>
<dbReference type="EMBL" id="JRGF01000005">
    <property type="protein sequence ID" value="KHE42339.1"/>
    <property type="molecule type" value="Genomic_DNA"/>
</dbReference>
<dbReference type="InterPro" id="IPR046110">
    <property type="entry name" value="DUF6047"/>
</dbReference>
<keyword evidence="2" id="KW-1185">Reference proteome</keyword>
<evidence type="ECO:0000313" key="2">
    <source>
        <dbReference type="Proteomes" id="UP000030889"/>
    </source>
</evidence>
<protein>
    <submittedName>
        <fullName evidence="1">Uncharacterized protein</fullName>
    </submittedName>
</protein>
<gene>
    <name evidence="1" type="ORF">LG35_05525</name>
</gene>
<name>A0ABR4YJB7_9BACT</name>
<organism evidence="1 2">
    <name type="scientific">Alistipes inops</name>
    <dbReference type="NCBI Taxonomy" id="1501391"/>
    <lineage>
        <taxon>Bacteria</taxon>
        <taxon>Pseudomonadati</taxon>
        <taxon>Bacteroidota</taxon>
        <taxon>Bacteroidia</taxon>
        <taxon>Bacteroidales</taxon>
        <taxon>Rikenellaceae</taxon>
        <taxon>Alistipes</taxon>
    </lineage>
</organism>
<sequence>MRENTKPATLFLCVAPDGKTDCVRIIRDRTDDRDFRRFIDSLLDASLQTDAPVPDDWVFRYIIPDGGLLPTLETGRDHSDYHRRLRHLDTLADLRPTNVVALRNAALCRRSGIDPLSAEGSDRQLALGETEPRSFPSVRAVELAPNRVLLYDMSETVGCDAYRSLHQHIADHFFDREIQTETLRLYDLHSFFDTSVLMKHIPALNFNFNHYSRNFKLTDIPAHAFLNSDILKEGFLVKEYDLHPTSECYTRFCMGEDISLNVDMRAFEIALLDHISREGYPTQRLSPEWRYIFPHKTDFKDLEENIADCDDRSSLEQLQMQAREKARTILAEEYPDIRRSQRNYLEDGVSLHIPDAAGETKGLGRKV</sequence>
<accession>A0ABR4YJB7</accession>
<dbReference type="Pfam" id="PF19513">
    <property type="entry name" value="DUF6047"/>
    <property type="match status" value="1"/>
</dbReference>
<dbReference type="RefSeq" id="WP_035472960.1">
    <property type="nucleotide sequence ID" value="NZ_JRGF01000005.1"/>
</dbReference>
<reference evidence="1 2" key="1">
    <citation type="submission" date="2014-09" db="EMBL/GenBank/DDBJ databases">
        <title>Alistipes sp. 627, sp. nov., a novel member of the family Rikenellaceae isolated from human faeces.</title>
        <authorList>
            <person name="Shkoporov A.N."/>
            <person name="Chaplin A.V."/>
            <person name="Motuzova O.V."/>
            <person name="Kafarskaia L.I."/>
            <person name="Khokhlova E.V."/>
            <person name="Efimov B.A."/>
        </authorList>
    </citation>
    <scope>NUCLEOTIDE SEQUENCE [LARGE SCALE GENOMIC DNA]</scope>
    <source>
        <strain evidence="1 2">627</strain>
    </source>
</reference>
<proteinExistence type="predicted"/>